<dbReference type="HAMAP" id="MF_00203">
    <property type="entry name" value="UvrC"/>
    <property type="match status" value="1"/>
</dbReference>
<comment type="subcellular location">
    <subcellularLocation>
        <location evidence="1 13">Cytoplasm</location>
    </subcellularLocation>
</comment>
<sequence length="611" mass="68738">MTDTTAPFDPKAFVRNLTQRPGVYRMVSGSGEVLYVGKARNLKKRVSSYFNRSQKSARIELMLTQVEDVQITVTHTEAEALILENNLIKELRPRYNVLLRDDKSYPWIYLSSHQEFPRLSFHRGARKGPGRWFGPFPSGGAVRETLNTLQKVFLIRQCRDTFFANRSRPCLQYQIKRCTAPCVGYISREDYEEDVRHAVLFLEGKSSQVVEELGERMEAASERLAFEEAAHYRDRIQALQVVQERQYIIGEKGDLDVVACVSDGVTACVTVFFFRQGRNLGNKVFFPKIPEGSDETEVVAAFLARYYIGRKSPPELVLSHPIQERALLAEALSRESGHKVRVTHSVRKERRRWLDMALTNARHALSARASSQAMALHRLEALQDELALPALPERIECFDISHTRGEATVASCVVFNQEGPLKSDYRRFNIRGITPGDDYAAMRQALSRRYQRLKKGEGILPDILLIDGGKGQVAQAEAVLEELQVDDVYLLGIAKGPERRPGEETLILSDEAGRSVTLGPDSPALQLLQQVRDEAHRFAIAGHRNQRGKARSRSALEDIPGLGPKRRQALLRHFGGVKAIARAGVEDLARTPGISRALAEKVYDHYHGESG</sequence>
<dbReference type="InterPro" id="IPR000305">
    <property type="entry name" value="GIY-YIG_endonuc"/>
</dbReference>
<evidence type="ECO:0000256" key="7">
    <source>
        <dbReference type="ARBA" id="ARBA00023236"/>
    </source>
</evidence>
<dbReference type="NCBIfam" id="NF001824">
    <property type="entry name" value="PRK00558.1-5"/>
    <property type="match status" value="1"/>
</dbReference>
<dbReference type="PROSITE" id="PS50164">
    <property type="entry name" value="GIY_YIG"/>
    <property type="match status" value="1"/>
</dbReference>
<dbReference type="InterPro" id="IPR050066">
    <property type="entry name" value="UvrABC_protein_C"/>
</dbReference>
<evidence type="ECO:0000256" key="6">
    <source>
        <dbReference type="ARBA" id="ARBA00023204"/>
    </source>
</evidence>
<dbReference type="SUPFAM" id="SSF82771">
    <property type="entry name" value="GIY-YIG endonuclease"/>
    <property type="match status" value="1"/>
</dbReference>
<dbReference type="SUPFAM" id="SSF46600">
    <property type="entry name" value="C-terminal UvrC-binding domain of UvrB"/>
    <property type="match status" value="1"/>
</dbReference>
<dbReference type="Pfam" id="PF01541">
    <property type="entry name" value="GIY-YIG"/>
    <property type="match status" value="1"/>
</dbReference>
<dbReference type="FunFam" id="1.10.150.20:FF:000005">
    <property type="entry name" value="UvrABC system protein C"/>
    <property type="match status" value="1"/>
</dbReference>
<comment type="subunit">
    <text evidence="10 13">Interacts with UvrB in an incision complex.</text>
</comment>
<evidence type="ECO:0000259" key="14">
    <source>
        <dbReference type="PROSITE" id="PS50151"/>
    </source>
</evidence>
<gene>
    <name evidence="13" type="primary">uvrC</name>
    <name evidence="17" type="ORF">DFR31_0222</name>
</gene>
<dbReference type="InterPro" id="IPR004791">
    <property type="entry name" value="UvrC"/>
</dbReference>
<dbReference type="InterPro" id="IPR038476">
    <property type="entry name" value="UvrC_RNase_H_dom_sf"/>
</dbReference>
<evidence type="ECO:0000256" key="11">
    <source>
        <dbReference type="ARBA" id="ARBA00067419"/>
    </source>
</evidence>
<keyword evidence="2 13" id="KW-0963">Cytoplasm</keyword>
<evidence type="ECO:0000256" key="2">
    <source>
        <dbReference type="ARBA" id="ARBA00022490"/>
    </source>
</evidence>
<evidence type="ECO:0000256" key="9">
    <source>
        <dbReference type="ARBA" id="ARBA00061531"/>
    </source>
</evidence>
<dbReference type="Gene3D" id="3.40.1440.10">
    <property type="entry name" value="GIY-YIG endonuclease"/>
    <property type="match status" value="1"/>
</dbReference>
<dbReference type="GO" id="GO:0009380">
    <property type="term" value="C:excinuclease repair complex"/>
    <property type="evidence" value="ECO:0007669"/>
    <property type="project" value="InterPro"/>
</dbReference>
<evidence type="ECO:0000256" key="10">
    <source>
        <dbReference type="ARBA" id="ARBA00062841"/>
    </source>
</evidence>
<dbReference type="GO" id="GO:0003677">
    <property type="term" value="F:DNA binding"/>
    <property type="evidence" value="ECO:0007669"/>
    <property type="project" value="UniProtKB-UniRule"/>
</dbReference>
<dbReference type="InterPro" id="IPR003583">
    <property type="entry name" value="Hlx-hairpin-Hlx_DNA-bd_motif"/>
</dbReference>
<dbReference type="Gene3D" id="3.30.420.340">
    <property type="entry name" value="UvrC, RNAse H endonuclease domain"/>
    <property type="match status" value="1"/>
</dbReference>
<dbReference type="Proteomes" id="UP000275461">
    <property type="component" value="Unassembled WGS sequence"/>
</dbReference>
<dbReference type="CDD" id="cd10434">
    <property type="entry name" value="GIY-YIG_UvrC_Cho"/>
    <property type="match status" value="1"/>
</dbReference>
<dbReference type="SUPFAM" id="SSF47781">
    <property type="entry name" value="RuvA domain 2-like"/>
    <property type="match status" value="1"/>
</dbReference>
<dbReference type="InterPro" id="IPR001943">
    <property type="entry name" value="UVR_dom"/>
</dbReference>
<evidence type="ECO:0000256" key="12">
    <source>
        <dbReference type="ARBA" id="ARBA00077138"/>
    </source>
</evidence>
<dbReference type="PROSITE" id="PS50165">
    <property type="entry name" value="UVRC"/>
    <property type="match status" value="1"/>
</dbReference>
<evidence type="ECO:0000256" key="1">
    <source>
        <dbReference type="ARBA" id="ARBA00004496"/>
    </source>
</evidence>
<proteinExistence type="inferred from homology"/>
<dbReference type="InterPro" id="IPR035901">
    <property type="entry name" value="GIY-YIG_endonuc_sf"/>
</dbReference>
<feature type="domain" description="GIY-YIG" evidence="15">
    <location>
        <begin position="19"/>
        <end position="97"/>
    </location>
</feature>
<dbReference type="GO" id="GO:0005737">
    <property type="term" value="C:cytoplasm"/>
    <property type="evidence" value="ECO:0007669"/>
    <property type="project" value="UniProtKB-SubCell"/>
</dbReference>
<keyword evidence="3 13" id="KW-0227">DNA damage</keyword>
<dbReference type="AlphaFoldDB" id="A0A498C5N6"/>
<dbReference type="GO" id="GO:0006289">
    <property type="term" value="P:nucleotide-excision repair"/>
    <property type="evidence" value="ECO:0007669"/>
    <property type="project" value="UniProtKB-UniRule"/>
</dbReference>
<dbReference type="Pfam" id="PF14520">
    <property type="entry name" value="HHH_5"/>
    <property type="match status" value="1"/>
</dbReference>
<evidence type="ECO:0000259" key="16">
    <source>
        <dbReference type="PROSITE" id="PS50165"/>
    </source>
</evidence>
<dbReference type="OrthoDB" id="9804933at2"/>
<keyword evidence="18" id="KW-1185">Reference proteome</keyword>
<dbReference type="Gene3D" id="4.10.860.10">
    <property type="entry name" value="UVR domain"/>
    <property type="match status" value="1"/>
</dbReference>
<dbReference type="Pfam" id="PF02151">
    <property type="entry name" value="UVR"/>
    <property type="match status" value="1"/>
</dbReference>
<dbReference type="SMART" id="SM00465">
    <property type="entry name" value="GIYc"/>
    <property type="match status" value="1"/>
</dbReference>
<dbReference type="FunFam" id="3.30.420.340:FF:000001">
    <property type="entry name" value="UvrABC system protein C"/>
    <property type="match status" value="1"/>
</dbReference>
<dbReference type="EMBL" id="RCDA01000001">
    <property type="protein sequence ID" value="RLK50329.1"/>
    <property type="molecule type" value="Genomic_DNA"/>
</dbReference>
<dbReference type="GO" id="GO:0009432">
    <property type="term" value="P:SOS response"/>
    <property type="evidence" value="ECO:0007669"/>
    <property type="project" value="UniProtKB-UniRule"/>
</dbReference>
<evidence type="ECO:0000256" key="4">
    <source>
        <dbReference type="ARBA" id="ARBA00022769"/>
    </source>
</evidence>
<evidence type="ECO:0000313" key="18">
    <source>
        <dbReference type="Proteomes" id="UP000275461"/>
    </source>
</evidence>
<dbReference type="Pfam" id="PF22920">
    <property type="entry name" value="UvrC_RNaseH"/>
    <property type="match status" value="1"/>
</dbReference>
<evidence type="ECO:0000256" key="3">
    <source>
        <dbReference type="ARBA" id="ARBA00022763"/>
    </source>
</evidence>
<dbReference type="PANTHER" id="PTHR30562">
    <property type="entry name" value="UVRC/OXIDOREDUCTASE"/>
    <property type="match status" value="1"/>
</dbReference>
<organism evidence="17 18">
    <name type="scientific">Alkalispirillum mobile</name>
    <dbReference type="NCBI Taxonomy" id="85925"/>
    <lineage>
        <taxon>Bacteria</taxon>
        <taxon>Pseudomonadati</taxon>
        <taxon>Pseudomonadota</taxon>
        <taxon>Gammaproteobacteria</taxon>
        <taxon>Chromatiales</taxon>
        <taxon>Ectothiorhodospiraceae</taxon>
        <taxon>Alkalispirillum</taxon>
    </lineage>
</organism>
<keyword evidence="6 13" id="KW-0234">DNA repair</keyword>
<keyword evidence="4 13" id="KW-0228">DNA excision</keyword>
<dbReference type="Pfam" id="PF08459">
    <property type="entry name" value="UvrC_RNaseH_dom"/>
    <property type="match status" value="1"/>
</dbReference>
<dbReference type="InterPro" id="IPR036876">
    <property type="entry name" value="UVR_dom_sf"/>
</dbReference>
<dbReference type="Gene3D" id="1.10.150.20">
    <property type="entry name" value="5' to 3' exonuclease, C-terminal subdomain"/>
    <property type="match status" value="1"/>
</dbReference>
<evidence type="ECO:0000256" key="13">
    <source>
        <dbReference type="HAMAP-Rule" id="MF_00203"/>
    </source>
</evidence>
<evidence type="ECO:0000313" key="17">
    <source>
        <dbReference type="EMBL" id="RLK50329.1"/>
    </source>
</evidence>
<feature type="domain" description="UVR" evidence="14">
    <location>
        <begin position="207"/>
        <end position="242"/>
    </location>
</feature>
<evidence type="ECO:0000256" key="8">
    <source>
        <dbReference type="ARBA" id="ARBA00059452"/>
    </source>
</evidence>
<evidence type="ECO:0000259" key="15">
    <source>
        <dbReference type="PROSITE" id="PS50164"/>
    </source>
</evidence>
<protein>
    <recommendedName>
        <fullName evidence="11 13">UvrABC system protein C</fullName>
        <shortName evidence="13">Protein UvrC</shortName>
    </recommendedName>
    <alternativeName>
        <fullName evidence="12 13">Excinuclease ABC subunit C</fullName>
    </alternativeName>
</protein>
<dbReference type="SMART" id="SM00278">
    <property type="entry name" value="HhH1"/>
    <property type="match status" value="2"/>
</dbReference>
<feature type="domain" description="UvrC family homology region profile" evidence="16">
    <location>
        <begin position="257"/>
        <end position="480"/>
    </location>
</feature>
<evidence type="ECO:0000256" key="5">
    <source>
        <dbReference type="ARBA" id="ARBA00022881"/>
    </source>
</evidence>
<dbReference type="InterPro" id="IPR047296">
    <property type="entry name" value="GIY-YIG_UvrC_Cho"/>
</dbReference>
<dbReference type="PANTHER" id="PTHR30562:SF1">
    <property type="entry name" value="UVRABC SYSTEM PROTEIN C"/>
    <property type="match status" value="1"/>
</dbReference>
<comment type="caution">
    <text evidence="17">The sequence shown here is derived from an EMBL/GenBank/DDBJ whole genome shotgun (WGS) entry which is preliminary data.</text>
</comment>
<dbReference type="InterPro" id="IPR001162">
    <property type="entry name" value="UvrC_RNase_H_dom"/>
</dbReference>
<dbReference type="FunFam" id="3.40.1440.10:FF:000001">
    <property type="entry name" value="UvrABC system protein C"/>
    <property type="match status" value="1"/>
</dbReference>
<keyword evidence="7 13" id="KW-0742">SOS response</keyword>
<dbReference type="GO" id="GO:0009381">
    <property type="term" value="F:excinuclease ABC activity"/>
    <property type="evidence" value="ECO:0007669"/>
    <property type="project" value="UniProtKB-UniRule"/>
</dbReference>
<name>A0A498C5N6_9GAMM</name>
<keyword evidence="5 13" id="KW-0267">Excision nuclease</keyword>
<dbReference type="InterPro" id="IPR010994">
    <property type="entry name" value="RuvA_2-like"/>
</dbReference>
<dbReference type="RefSeq" id="WP_121440824.1">
    <property type="nucleotide sequence ID" value="NZ_RCDA01000001.1"/>
</dbReference>
<dbReference type="PROSITE" id="PS50151">
    <property type="entry name" value="UVR"/>
    <property type="match status" value="1"/>
</dbReference>
<reference evidence="17 18" key="1">
    <citation type="submission" date="2018-10" db="EMBL/GenBank/DDBJ databases">
        <title>Genomic Encyclopedia of Type Strains, Phase IV (KMG-IV): sequencing the most valuable type-strain genomes for metagenomic binning, comparative biology and taxonomic classification.</title>
        <authorList>
            <person name="Goeker M."/>
        </authorList>
    </citation>
    <scope>NUCLEOTIDE SEQUENCE [LARGE SCALE GENOMIC DNA]</scope>
    <source>
        <strain evidence="17 18">DSM 12769</strain>
    </source>
</reference>
<accession>A0A498C5N6</accession>
<comment type="similarity">
    <text evidence="9 13">Belongs to the UvrC family.</text>
</comment>
<dbReference type="NCBIfam" id="TIGR00194">
    <property type="entry name" value="uvrC"/>
    <property type="match status" value="1"/>
</dbReference>
<comment type="function">
    <text evidence="8 13">The UvrABC repair system catalyzes the recognition and processing of DNA lesions. UvrC both incises the 5' and 3' sides of the lesion. The N-terminal half is responsible for the 3' incision and the C-terminal half is responsible for the 5' incision.</text>
</comment>